<proteinExistence type="predicted"/>
<dbReference type="AlphaFoldDB" id="A0A6J4HDX3"/>
<evidence type="ECO:0000313" key="2">
    <source>
        <dbReference type="EMBL" id="CAA9218867.1"/>
    </source>
</evidence>
<sequence>WLSPTTRTVSRTRWKSTTRVAPARSRLRSTGRTTRPP</sequence>
<name>A0A6J4HDX3_9ACTN</name>
<feature type="non-terminal residue" evidence="2">
    <location>
        <position position="1"/>
    </location>
</feature>
<organism evidence="2">
    <name type="scientific">uncultured Acidimicrobiales bacterium</name>
    <dbReference type="NCBI Taxonomy" id="310071"/>
    <lineage>
        <taxon>Bacteria</taxon>
        <taxon>Bacillati</taxon>
        <taxon>Actinomycetota</taxon>
        <taxon>Acidimicrobiia</taxon>
        <taxon>Acidimicrobiales</taxon>
        <taxon>environmental samples</taxon>
    </lineage>
</organism>
<gene>
    <name evidence="2" type="ORF">AVDCRST_MAG10-540</name>
</gene>
<feature type="non-terminal residue" evidence="2">
    <location>
        <position position="37"/>
    </location>
</feature>
<feature type="region of interest" description="Disordered" evidence="1">
    <location>
        <begin position="1"/>
        <end position="37"/>
    </location>
</feature>
<protein>
    <submittedName>
        <fullName evidence="2">Uncharacterized protein</fullName>
    </submittedName>
</protein>
<feature type="compositionally biased region" description="Low complexity" evidence="1">
    <location>
        <begin position="28"/>
        <end position="37"/>
    </location>
</feature>
<evidence type="ECO:0000256" key="1">
    <source>
        <dbReference type="SAM" id="MobiDB-lite"/>
    </source>
</evidence>
<reference evidence="2" key="1">
    <citation type="submission" date="2020-02" db="EMBL/GenBank/DDBJ databases">
        <authorList>
            <person name="Meier V. D."/>
        </authorList>
    </citation>
    <scope>NUCLEOTIDE SEQUENCE</scope>
    <source>
        <strain evidence="2">AVDCRST_MAG10</strain>
    </source>
</reference>
<accession>A0A6J4HDX3</accession>
<dbReference type="EMBL" id="CADCTB010000036">
    <property type="protein sequence ID" value="CAA9218867.1"/>
    <property type="molecule type" value="Genomic_DNA"/>
</dbReference>